<organism evidence="1 2">
    <name type="scientific">Caerostris extrusa</name>
    <name type="common">Bark spider</name>
    <name type="synonym">Caerostris bankana</name>
    <dbReference type="NCBI Taxonomy" id="172846"/>
    <lineage>
        <taxon>Eukaryota</taxon>
        <taxon>Metazoa</taxon>
        <taxon>Ecdysozoa</taxon>
        <taxon>Arthropoda</taxon>
        <taxon>Chelicerata</taxon>
        <taxon>Arachnida</taxon>
        <taxon>Araneae</taxon>
        <taxon>Araneomorphae</taxon>
        <taxon>Entelegynae</taxon>
        <taxon>Araneoidea</taxon>
        <taxon>Araneidae</taxon>
        <taxon>Caerostris</taxon>
    </lineage>
</organism>
<evidence type="ECO:0000313" key="1">
    <source>
        <dbReference type="EMBL" id="GIX97667.1"/>
    </source>
</evidence>
<dbReference type="SUPFAM" id="SSF52047">
    <property type="entry name" value="RNI-like"/>
    <property type="match status" value="1"/>
</dbReference>
<name>A0AAV4PJF2_CAEEX</name>
<dbReference type="Proteomes" id="UP001054945">
    <property type="component" value="Unassembled WGS sequence"/>
</dbReference>
<comment type="caution">
    <text evidence="1">The sequence shown here is derived from an EMBL/GenBank/DDBJ whole genome shotgun (WGS) entry which is preliminary data.</text>
</comment>
<dbReference type="AlphaFoldDB" id="A0AAV4PJF2"/>
<dbReference type="Gene3D" id="3.80.10.10">
    <property type="entry name" value="Ribonuclease Inhibitor"/>
    <property type="match status" value="1"/>
</dbReference>
<gene>
    <name evidence="1" type="ORF">CEXT_580451</name>
</gene>
<protein>
    <submittedName>
        <fullName evidence="1">Uncharacterized protein</fullName>
    </submittedName>
</protein>
<dbReference type="EMBL" id="BPLR01004806">
    <property type="protein sequence ID" value="GIX97667.1"/>
    <property type="molecule type" value="Genomic_DNA"/>
</dbReference>
<reference evidence="1 2" key="1">
    <citation type="submission" date="2021-06" db="EMBL/GenBank/DDBJ databases">
        <title>Caerostris extrusa draft genome.</title>
        <authorList>
            <person name="Kono N."/>
            <person name="Arakawa K."/>
        </authorList>
    </citation>
    <scope>NUCLEOTIDE SEQUENCE [LARGE SCALE GENOMIC DNA]</scope>
</reference>
<keyword evidence="2" id="KW-1185">Reference proteome</keyword>
<proteinExistence type="predicted"/>
<accession>A0AAV4PJF2</accession>
<dbReference type="InterPro" id="IPR032675">
    <property type="entry name" value="LRR_dom_sf"/>
</dbReference>
<sequence length="261" mass="30269">MLQNHPKLVSLGDTDSSWAAHHIHTTCRTDTVPRFVLKDCFWGYNRNVEKFNRNQIAYIQQFPEFVKSSAILFPLVEKLLVRRFVGSIYFPVERNWPSAEVSFNCGWKYHACGRCHEILFECGTSGFMLQGNRSGGIETDSKNFRQLKRLLVRNVDEESLEYLLRNALNLRELLLVDAVCLDDALLHEIFKFKNALSQVNTIAVYECELSREGLKELVQKCVNLERVAFETLDADVTIVANELKRDIRATYSYVRRNLIRI</sequence>
<evidence type="ECO:0000313" key="2">
    <source>
        <dbReference type="Proteomes" id="UP001054945"/>
    </source>
</evidence>